<dbReference type="GO" id="GO:0030170">
    <property type="term" value="F:pyridoxal phosphate binding"/>
    <property type="evidence" value="ECO:0007669"/>
    <property type="project" value="InterPro"/>
</dbReference>
<dbReference type="FunFam" id="3.40.640.10:FF:000046">
    <property type="entry name" value="Cystathionine gamma-lyase"/>
    <property type="match status" value="1"/>
</dbReference>
<dbReference type="GO" id="GO:0019450">
    <property type="term" value="P:L-cysteine catabolic process to pyruvate"/>
    <property type="evidence" value="ECO:0007669"/>
    <property type="project" value="TreeGrafter"/>
</dbReference>
<comment type="catalytic activity">
    <reaction evidence="7">
        <text>an S-substituted L-cysteine + H2O = a thiol + pyruvate + NH4(+)</text>
        <dbReference type="Rhea" id="RHEA:18121"/>
        <dbReference type="ChEBI" id="CHEBI:15361"/>
        <dbReference type="ChEBI" id="CHEBI:15377"/>
        <dbReference type="ChEBI" id="CHEBI:28938"/>
        <dbReference type="ChEBI" id="CHEBI:29256"/>
        <dbReference type="ChEBI" id="CHEBI:58717"/>
        <dbReference type="EC" id="4.4.1.13"/>
    </reaction>
</comment>
<comment type="similarity">
    <text evidence="2 9">Belongs to the trans-sulfuration enzymes family.</text>
</comment>
<dbReference type="Proteomes" id="UP001430356">
    <property type="component" value="Unassembled WGS sequence"/>
</dbReference>
<evidence type="ECO:0000256" key="7">
    <source>
        <dbReference type="ARBA" id="ARBA00047625"/>
    </source>
</evidence>
<dbReference type="EMBL" id="JAECZO010000023">
    <property type="protein sequence ID" value="KAK7201972.1"/>
    <property type="molecule type" value="Genomic_DNA"/>
</dbReference>
<gene>
    <name evidence="10" type="ORF">NESM_000265200</name>
</gene>
<evidence type="ECO:0000256" key="2">
    <source>
        <dbReference type="ARBA" id="ARBA00009077"/>
    </source>
</evidence>
<evidence type="ECO:0000256" key="8">
    <source>
        <dbReference type="PIRSR" id="PIRSR001434-2"/>
    </source>
</evidence>
<keyword evidence="11" id="KW-1185">Reference proteome</keyword>
<dbReference type="SUPFAM" id="SSF53383">
    <property type="entry name" value="PLP-dependent transferases"/>
    <property type="match status" value="1"/>
</dbReference>
<evidence type="ECO:0000256" key="4">
    <source>
        <dbReference type="ARBA" id="ARBA00023239"/>
    </source>
</evidence>
<dbReference type="NCBIfam" id="TIGR01324">
    <property type="entry name" value="cysta_beta_ly_B"/>
    <property type="match status" value="1"/>
</dbReference>
<evidence type="ECO:0000256" key="3">
    <source>
        <dbReference type="ARBA" id="ARBA00022898"/>
    </source>
</evidence>
<dbReference type="Gene3D" id="3.40.640.10">
    <property type="entry name" value="Type I PLP-dependent aspartate aminotransferase-like (Major domain)"/>
    <property type="match status" value="1"/>
</dbReference>
<dbReference type="InterPro" id="IPR015424">
    <property type="entry name" value="PyrdxlP-dep_Trfase"/>
</dbReference>
<dbReference type="Pfam" id="PF01053">
    <property type="entry name" value="Cys_Met_Meta_PP"/>
    <property type="match status" value="1"/>
</dbReference>
<proteinExistence type="inferred from homology"/>
<keyword evidence="4" id="KW-0456">Lyase</keyword>
<dbReference type="PANTHER" id="PTHR43500:SF1">
    <property type="entry name" value="CYSTATHIONINE BETA-LYASE-RELATED"/>
    <property type="match status" value="1"/>
</dbReference>
<feature type="modified residue" description="N6-(pyridoxal phosphate)lysine" evidence="8">
    <location>
        <position position="211"/>
    </location>
</feature>
<dbReference type="Gene3D" id="3.90.1150.10">
    <property type="entry name" value="Aspartate Aminotransferase, domain 1"/>
    <property type="match status" value="1"/>
</dbReference>
<dbReference type="InterPro" id="IPR015422">
    <property type="entry name" value="PyrdxlP-dep_Trfase_small"/>
</dbReference>
<dbReference type="InterPro" id="IPR015421">
    <property type="entry name" value="PyrdxlP-dep_Trfase_major"/>
</dbReference>
<comment type="pathway">
    <text evidence="5">Amino-acid biosynthesis; L-methionine biosynthesis via de novo pathway; L-homocysteine from L-cystathionine: step 1/1.</text>
</comment>
<reference evidence="10 11" key="1">
    <citation type="journal article" date="2021" name="MBio">
        <title>A New Model Trypanosomatid, Novymonas esmeraldas: Genomic Perception of Its 'Candidatus Pandoraea novymonadis' Endosymbiont.</title>
        <authorList>
            <person name="Zakharova A."/>
            <person name="Saura A."/>
            <person name="Butenko A."/>
            <person name="Podesvova L."/>
            <person name="Warmusova S."/>
            <person name="Kostygov A.Y."/>
            <person name="Nenarokova A."/>
            <person name="Lukes J."/>
            <person name="Opperdoes F.R."/>
            <person name="Yurchenko V."/>
        </authorList>
    </citation>
    <scope>NUCLEOTIDE SEQUENCE [LARGE SCALE GENOMIC DNA]</scope>
    <source>
        <strain evidence="10 11">E262AT.01</strain>
    </source>
</reference>
<sequence length="399" mass="44328">MSDQPSEQRAIETRLNRLGRNPAEQSGFINCPIYRGSTVLFNNFDDAVHHRSAYWYGTAGNPTVTNLEKAWTELTGGAGSVVVSSGMQAVGYALLTVANTGDNILVTDTAYRPTRKFCDEFLVTKGITTTYYDPCISPEELRELLSKHTNTTVLFMESPGSQTFEVQDVPSLCAVAHEHSITTIIDNTWATPIFFDAHAMGCDISVEAGTKYLGGHSDLLLGLISANETWHPKLKTFMGLLQSVPGNEDCFLALRGMRTMYLRLKEAERRALEVAHFLQSREEVLTVLHPALPDCRGHEIWKRDFTGSSGVFSIILQPTYTIADVERMLNGYQVFCMGLSWGGFESLVMHYDCTPFRTATTYAPGGILLRYQIGLESLEDIHLDLCHGFKLLRGDSTSQ</sequence>
<evidence type="ECO:0000256" key="6">
    <source>
        <dbReference type="ARBA" id="ARBA00047517"/>
    </source>
</evidence>
<dbReference type="InterPro" id="IPR054542">
    <property type="entry name" value="Cys_met_metab_PP"/>
</dbReference>
<protein>
    <submittedName>
        <fullName evidence="10">Cysteine desulfhydrase</fullName>
    </submittedName>
</protein>
<accession>A0AAW0FDW1</accession>
<dbReference type="PIRSF" id="PIRSF001434">
    <property type="entry name" value="CGS"/>
    <property type="match status" value="1"/>
</dbReference>
<comment type="cofactor">
    <cofactor evidence="1 9">
        <name>pyridoxal 5'-phosphate</name>
        <dbReference type="ChEBI" id="CHEBI:597326"/>
    </cofactor>
</comment>
<evidence type="ECO:0000256" key="5">
    <source>
        <dbReference type="ARBA" id="ARBA00046315"/>
    </source>
</evidence>
<keyword evidence="3 8" id="KW-0663">Pyridoxal phosphate</keyword>
<dbReference type="PANTHER" id="PTHR43500">
    <property type="entry name" value="CYSTATHIONINE BETA-LYASE-RELATED"/>
    <property type="match status" value="1"/>
</dbReference>
<dbReference type="AlphaFoldDB" id="A0AAW0FDW1"/>
<dbReference type="GO" id="GO:0047804">
    <property type="term" value="F:cysteine-S-conjugate beta-lyase activity"/>
    <property type="evidence" value="ECO:0007669"/>
    <property type="project" value="UniProtKB-EC"/>
</dbReference>
<evidence type="ECO:0000256" key="9">
    <source>
        <dbReference type="RuleBase" id="RU362118"/>
    </source>
</evidence>
<evidence type="ECO:0000313" key="10">
    <source>
        <dbReference type="EMBL" id="KAK7201972.1"/>
    </source>
</evidence>
<dbReference type="GO" id="GO:0019346">
    <property type="term" value="P:transsulfuration"/>
    <property type="evidence" value="ECO:0007669"/>
    <property type="project" value="InterPro"/>
</dbReference>
<name>A0AAW0FDW1_9TRYP</name>
<dbReference type="PROSITE" id="PS00868">
    <property type="entry name" value="CYS_MET_METAB_PP"/>
    <property type="match status" value="1"/>
</dbReference>
<evidence type="ECO:0000256" key="1">
    <source>
        <dbReference type="ARBA" id="ARBA00001933"/>
    </source>
</evidence>
<dbReference type="InterPro" id="IPR000277">
    <property type="entry name" value="Cys/Met-Metab_PyrdxlP-dep_enz"/>
</dbReference>
<comment type="caution">
    <text evidence="10">The sequence shown here is derived from an EMBL/GenBank/DDBJ whole genome shotgun (WGS) entry which is preliminary data.</text>
</comment>
<organism evidence="10 11">
    <name type="scientific">Novymonas esmeraldas</name>
    <dbReference type="NCBI Taxonomy" id="1808958"/>
    <lineage>
        <taxon>Eukaryota</taxon>
        <taxon>Discoba</taxon>
        <taxon>Euglenozoa</taxon>
        <taxon>Kinetoplastea</taxon>
        <taxon>Metakinetoplastina</taxon>
        <taxon>Trypanosomatida</taxon>
        <taxon>Trypanosomatidae</taxon>
        <taxon>Novymonas</taxon>
    </lineage>
</organism>
<dbReference type="InterPro" id="IPR006233">
    <property type="entry name" value="Cys_b_lyase_bac"/>
</dbReference>
<comment type="catalytic activity">
    <reaction evidence="6">
        <text>L,L-cystathionine + H2O = L-homocysteine + pyruvate + NH4(+)</text>
        <dbReference type="Rhea" id="RHEA:13965"/>
        <dbReference type="ChEBI" id="CHEBI:15361"/>
        <dbReference type="ChEBI" id="CHEBI:15377"/>
        <dbReference type="ChEBI" id="CHEBI:28938"/>
        <dbReference type="ChEBI" id="CHEBI:58161"/>
        <dbReference type="ChEBI" id="CHEBI:58199"/>
    </reaction>
</comment>
<evidence type="ECO:0000313" key="11">
    <source>
        <dbReference type="Proteomes" id="UP001430356"/>
    </source>
</evidence>